<accession>E6W6J1</accession>
<dbReference type="NCBIfam" id="TIGR00567">
    <property type="entry name" value="3mg"/>
    <property type="match status" value="1"/>
</dbReference>
<dbReference type="OrthoDB" id="9794313at2"/>
<evidence type="ECO:0000313" key="7">
    <source>
        <dbReference type="EMBL" id="ADU67326.1"/>
    </source>
</evidence>
<dbReference type="STRING" id="653733.Selin_2615"/>
<dbReference type="PANTHER" id="PTHR10429">
    <property type="entry name" value="DNA-3-METHYLADENINE GLYCOSYLASE"/>
    <property type="match status" value="1"/>
</dbReference>
<reference evidence="7 8" key="1">
    <citation type="submission" date="2010-12" db="EMBL/GenBank/DDBJ databases">
        <title>Complete sequence of Desulfurispirillum indicum S5.</title>
        <authorList>
            <consortium name="US DOE Joint Genome Institute"/>
            <person name="Lucas S."/>
            <person name="Copeland A."/>
            <person name="Lapidus A."/>
            <person name="Cheng J.-F."/>
            <person name="Goodwin L."/>
            <person name="Pitluck S."/>
            <person name="Chertkov O."/>
            <person name="Held B."/>
            <person name="Detter J.C."/>
            <person name="Han C."/>
            <person name="Tapia R."/>
            <person name="Land M."/>
            <person name="Hauser L."/>
            <person name="Kyrpides N."/>
            <person name="Ivanova N."/>
            <person name="Mikhailova N."/>
            <person name="Haggblom M."/>
            <person name="Rauschenbach I."/>
            <person name="Bini E."/>
            <person name="Woyke T."/>
        </authorList>
    </citation>
    <scope>NUCLEOTIDE SEQUENCE [LARGE SCALE GENOMIC DNA]</scope>
    <source>
        <strain evidence="8">ATCC BAA-1389 / DSM 22839 / S5</strain>
    </source>
</reference>
<keyword evidence="2 5" id="KW-0227">DNA damage</keyword>
<dbReference type="AlphaFoldDB" id="E6W6J1"/>
<dbReference type="RefSeq" id="WP_013507195.1">
    <property type="nucleotide sequence ID" value="NC_014836.1"/>
</dbReference>
<dbReference type="GO" id="GO:0003905">
    <property type="term" value="F:alkylbase DNA N-glycosylase activity"/>
    <property type="evidence" value="ECO:0007669"/>
    <property type="project" value="InterPro"/>
</dbReference>
<dbReference type="InterPro" id="IPR011034">
    <property type="entry name" value="Formyl_transferase-like_C_sf"/>
</dbReference>
<dbReference type="HOGENOM" id="CLU_060471_4_1_0"/>
<dbReference type="Pfam" id="PF02245">
    <property type="entry name" value="Pur_DNA_glyco"/>
    <property type="match status" value="1"/>
</dbReference>
<dbReference type="InParanoid" id="E6W6J1"/>
<keyword evidence="3 5" id="KW-0378">Hydrolase</keyword>
<dbReference type="SUPFAM" id="SSF50486">
    <property type="entry name" value="FMT C-terminal domain-like"/>
    <property type="match status" value="1"/>
</dbReference>
<organism evidence="7 8">
    <name type="scientific">Desulfurispirillum indicum (strain ATCC BAA-1389 / DSM 22839 / S5)</name>
    <dbReference type="NCBI Taxonomy" id="653733"/>
    <lineage>
        <taxon>Bacteria</taxon>
        <taxon>Pseudomonadati</taxon>
        <taxon>Chrysiogenota</taxon>
        <taxon>Chrysiogenia</taxon>
        <taxon>Chrysiogenales</taxon>
        <taxon>Chrysiogenaceae</taxon>
        <taxon>Desulfurispirillum</taxon>
    </lineage>
</organism>
<evidence type="ECO:0000256" key="6">
    <source>
        <dbReference type="SAM" id="Phobius"/>
    </source>
</evidence>
<dbReference type="eggNOG" id="COG2094">
    <property type="taxonomic scope" value="Bacteria"/>
</dbReference>
<gene>
    <name evidence="7" type="ordered locus">Selin_2615</name>
</gene>
<keyword evidence="6" id="KW-0812">Transmembrane</keyword>
<dbReference type="CDD" id="cd00540">
    <property type="entry name" value="AAG"/>
    <property type="match status" value="1"/>
</dbReference>
<dbReference type="Proteomes" id="UP000002572">
    <property type="component" value="Chromosome"/>
</dbReference>
<dbReference type="EMBL" id="CP002432">
    <property type="protein sequence ID" value="ADU67326.1"/>
    <property type="molecule type" value="Genomic_DNA"/>
</dbReference>
<dbReference type="GO" id="GO:0006284">
    <property type="term" value="P:base-excision repair"/>
    <property type="evidence" value="ECO:0007669"/>
    <property type="project" value="InterPro"/>
</dbReference>
<dbReference type="GO" id="GO:0003677">
    <property type="term" value="F:DNA binding"/>
    <property type="evidence" value="ECO:0007669"/>
    <property type="project" value="InterPro"/>
</dbReference>
<evidence type="ECO:0000256" key="1">
    <source>
        <dbReference type="ARBA" id="ARBA00009232"/>
    </source>
</evidence>
<keyword evidence="4 5" id="KW-0234">DNA repair</keyword>
<evidence type="ECO:0000256" key="5">
    <source>
        <dbReference type="HAMAP-Rule" id="MF_00527"/>
    </source>
</evidence>
<feature type="transmembrane region" description="Helical" evidence="6">
    <location>
        <begin position="12"/>
        <end position="33"/>
    </location>
</feature>
<dbReference type="PANTHER" id="PTHR10429:SF0">
    <property type="entry name" value="DNA-3-METHYLADENINE GLYCOSYLASE"/>
    <property type="match status" value="1"/>
</dbReference>
<keyword evidence="6" id="KW-0472">Membrane</keyword>
<name>E6W6J1_DESIS</name>
<evidence type="ECO:0000256" key="3">
    <source>
        <dbReference type="ARBA" id="ARBA00022801"/>
    </source>
</evidence>
<sequence length="195" mass="21753">MSDDTQWTQITPPLLSCLDAVAGACFLVGKILVMERGSTRYSCRIIETEAYHGFDDPASHGYRGPTPRSQPMFEWGGRYYIYFIYGNHHMLNVVTDAAGMPSAVLIRAAFPMEGFSPSEPGHTRILNGPGKLCRHLGIDLCLNNTAIHQSPLSIWSDGYQPQNLGQGTRIGIKKGTHLPWRFADLRFRAFLSRPI</sequence>
<dbReference type="InterPro" id="IPR003180">
    <property type="entry name" value="MPG"/>
</dbReference>
<dbReference type="Gene3D" id="3.10.300.10">
    <property type="entry name" value="Methylpurine-DNA glycosylase (MPG)"/>
    <property type="match status" value="1"/>
</dbReference>
<dbReference type="HAMAP" id="MF_00527">
    <property type="entry name" value="3MGH"/>
    <property type="match status" value="1"/>
</dbReference>
<dbReference type="KEGG" id="din:Selin_2615"/>
<proteinExistence type="inferred from homology"/>
<protein>
    <recommendedName>
        <fullName evidence="5">Putative 3-methyladenine DNA glycosylase</fullName>
        <ecNumber evidence="5">3.2.2.-</ecNumber>
    </recommendedName>
</protein>
<dbReference type="InterPro" id="IPR036995">
    <property type="entry name" value="MPG_sf"/>
</dbReference>
<evidence type="ECO:0000256" key="2">
    <source>
        <dbReference type="ARBA" id="ARBA00022763"/>
    </source>
</evidence>
<keyword evidence="8" id="KW-1185">Reference proteome</keyword>
<evidence type="ECO:0000256" key="4">
    <source>
        <dbReference type="ARBA" id="ARBA00023204"/>
    </source>
</evidence>
<comment type="similarity">
    <text evidence="1 5">Belongs to the DNA glycosylase MPG family.</text>
</comment>
<evidence type="ECO:0000313" key="8">
    <source>
        <dbReference type="Proteomes" id="UP000002572"/>
    </source>
</evidence>
<dbReference type="EC" id="3.2.2.-" evidence="5"/>
<keyword evidence="6" id="KW-1133">Transmembrane helix</keyword>